<sequence length="664" mass="77588">MNTRLADFTKYQAPKFLISTTLIFWGYIINTLYWAFVMVILLEMKPFINRRLELNNTNFYLIGNISTVLFLIVILVVVFGTNPRLFIHQVIALLPIVFYPLLLVEHYSDRGVVPLGAFIYRYRKKQPNAVIKIAYIYFALCLLATSSVFYDSYYYFFILSLLISWALWQFKSPSNNSFLWVVLLLFYFFISYIGQYYLMRLAEQVELWAIDYFDELFNGERDPFRSRTAMGRVGELKLSNEIVMRVKTGNNIPVLLQEASYNSFYNNVWFSSKNTFTSIKNYSNNKTETVRMIVHRNSYSDKSLLALPLSVTTGRQAIAVDDKIKLAITPYGTIRALNVNTLFEYRIYDTNVSTIKAQKAPDKIDLIISKRHSKVLSKIKVELGLDGLNEVKKLSRIANYFEKNYRYSLFQESLKHNDDALISFLEDTHRGHCEFFATATVLLLRSVNIPARYIVGYSANEYDNDDKLFTVRARDSHAWAQAYINGKWLNVDNTPSTWYQVESDNASIFEPLTDLFSSLYYNYKLWQKDGDNESYQLYIILLLIVLILIVVVSRERNIFLFKNKVIIHDEQQHRKKQTNLSVQKLEGLIARLVIQSGFERYRYEPLCDWQARFNNGLQTDDELSGIIRMYYRLRFASGHVTDAAITDLSEKMTIWLNKISIKSK</sequence>
<dbReference type="SUPFAM" id="SSF54001">
    <property type="entry name" value="Cysteine proteinases"/>
    <property type="match status" value="1"/>
</dbReference>
<name>A0A3B1AUJ3_9ZZZZ</name>
<feature type="transmembrane region" description="Helical" evidence="1">
    <location>
        <begin position="16"/>
        <end position="41"/>
    </location>
</feature>
<dbReference type="InterPro" id="IPR002931">
    <property type="entry name" value="Transglutaminase-like"/>
</dbReference>
<dbReference type="Gene3D" id="3.10.620.30">
    <property type="match status" value="1"/>
</dbReference>
<organism evidence="3">
    <name type="scientific">hydrothermal vent metagenome</name>
    <dbReference type="NCBI Taxonomy" id="652676"/>
    <lineage>
        <taxon>unclassified sequences</taxon>
        <taxon>metagenomes</taxon>
        <taxon>ecological metagenomes</taxon>
    </lineage>
</organism>
<feature type="transmembrane region" description="Helical" evidence="1">
    <location>
        <begin position="535"/>
        <end position="552"/>
    </location>
</feature>
<feature type="transmembrane region" description="Helical" evidence="1">
    <location>
        <begin position="86"/>
        <end position="108"/>
    </location>
</feature>
<feature type="domain" description="Transglutaminase-like" evidence="2">
    <location>
        <begin position="425"/>
        <end position="495"/>
    </location>
</feature>
<feature type="transmembrane region" description="Helical" evidence="1">
    <location>
        <begin position="129"/>
        <end position="147"/>
    </location>
</feature>
<proteinExistence type="predicted"/>
<gene>
    <name evidence="3" type="ORF">MNBD_GAMMA22-200</name>
</gene>
<dbReference type="SMART" id="SM00460">
    <property type="entry name" value="TGc"/>
    <property type="match status" value="1"/>
</dbReference>
<dbReference type="Pfam" id="PF01841">
    <property type="entry name" value="Transglut_core"/>
    <property type="match status" value="1"/>
</dbReference>
<evidence type="ECO:0000256" key="1">
    <source>
        <dbReference type="SAM" id="Phobius"/>
    </source>
</evidence>
<keyword evidence="1" id="KW-0812">Transmembrane</keyword>
<keyword evidence="1" id="KW-0472">Membrane</keyword>
<keyword evidence="1" id="KW-1133">Transmembrane helix</keyword>
<dbReference type="InterPro" id="IPR038765">
    <property type="entry name" value="Papain-like_cys_pep_sf"/>
</dbReference>
<dbReference type="PANTHER" id="PTHR42736">
    <property type="entry name" value="PROTEIN-GLUTAMINE GAMMA-GLUTAMYLTRANSFERASE"/>
    <property type="match status" value="1"/>
</dbReference>
<protein>
    <recommendedName>
        <fullName evidence="2">Transglutaminase-like domain-containing protein</fullName>
    </recommendedName>
</protein>
<dbReference type="InterPro" id="IPR052901">
    <property type="entry name" value="Bact_TGase-like"/>
</dbReference>
<feature type="transmembrane region" description="Helical" evidence="1">
    <location>
        <begin position="153"/>
        <end position="170"/>
    </location>
</feature>
<evidence type="ECO:0000313" key="3">
    <source>
        <dbReference type="EMBL" id="VAX01900.1"/>
    </source>
</evidence>
<reference evidence="3" key="1">
    <citation type="submission" date="2018-06" db="EMBL/GenBank/DDBJ databases">
        <authorList>
            <person name="Zhirakovskaya E."/>
        </authorList>
    </citation>
    <scope>NUCLEOTIDE SEQUENCE</scope>
</reference>
<dbReference type="EMBL" id="UOFS01000050">
    <property type="protein sequence ID" value="VAX01900.1"/>
    <property type="molecule type" value="Genomic_DNA"/>
</dbReference>
<dbReference type="AlphaFoldDB" id="A0A3B1AUJ3"/>
<evidence type="ECO:0000259" key="2">
    <source>
        <dbReference type="SMART" id="SM00460"/>
    </source>
</evidence>
<feature type="transmembrane region" description="Helical" evidence="1">
    <location>
        <begin position="177"/>
        <end position="198"/>
    </location>
</feature>
<accession>A0A3B1AUJ3</accession>
<dbReference type="PANTHER" id="PTHR42736:SF1">
    <property type="entry name" value="PROTEIN-GLUTAMINE GAMMA-GLUTAMYLTRANSFERASE"/>
    <property type="match status" value="1"/>
</dbReference>
<feature type="transmembrane region" description="Helical" evidence="1">
    <location>
        <begin position="61"/>
        <end position="80"/>
    </location>
</feature>